<dbReference type="GO" id="GO:0008616">
    <property type="term" value="P:tRNA queuosine(34) biosynthetic process"/>
    <property type="evidence" value="ECO:0007669"/>
    <property type="project" value="UniProtKB-KW"/>
</dbReference>
<evidence type="ECO:0000256" key="7">
    <source>
        <dbReference type="ARBA" id="ARBA00048807"/>
    </source>
</evidence>
<evidence type="ECO:0000256" key="9">
    <source>
        <dbReference type="PIRSR" id="PIRSR006113-2"/>
    </source>
</evidence>
<dbReference type="AlphaFoldDB" id="A0A7C5L374"/>
<comment type="similarity">
    <text evidence="2 8">Belongs to the PTPS family. QueD subfamily.</text>
</comment>
<evidence type="ECO:0000313" key="10">
    <source>
        <dbReference type="EMBL" id="HHJ64552.1"/>
    </source>
</evidence>
<dbReference type="UniPathway" id="UPA00391"/>
<keyword evidence="6 8" id="KW-0456">Lyase</keyword>
<dbReference type="PANTHER" id="PTHR12589">
    <property type="entry name" value="PYRUVOYL TETRAHYDROBIOPTERIN SYNTHASE"/>
    <property type="match status" value="1"/>
</dbReference>
<dbReference type="PANTHER" id="PTHR12589:SF7">
    <property type="entry name" value="6-PYRUVOYL TETRAHYDROBIOPTERIN SYNTHASE"/>
    <property type="match status" value="1"/>
</dbReference>
<comment type="caution">
    <text evidence="10">The sequence shown here is derived from an EMBL/GenBank/DDBJ whole genome shotgun (WGS) entry which is preliminary data.</text>
</comment>
<accession>A0A7C5L374</accession>
<keyword evidence="4 8" id="KW-0479">Metal-binding</keyword>
<comment type="cofactor">
    <cofactor evidence="8 9">
        <name>Zn(2+)</name>
        <dbReference type="ChEBI" id="CHEBI:29105"/>
    </cofactor>
    <text evidence="8 9">Binds 1 zinc ion per subunit.</text>
</comment>
<dbReference type="InterPro" id="IPR038418">
    <property type="entry name" value="6-PTP_synth/QueD_sf"/>
</dbReference>
<evidence type="ECO:0000256" key="1">
    <source>
        <dbReference type="ARBA" id="ARBA00005061"/>
    </source>
</evidence>
<dbReference type="GO" id="GO:0070497">
    <property type="term" value="F:6-carboxytetrahydropterin synthase activity"/>
    <property type="evidence" value="ECO:0007669"/>
    <property type="project" value="UniProtKB-EC"/>
</dbReference>
<comment type="pathway">
    <text evidence="1 8">Purine metabolism; 7-cyano-7-deazaguanine biosynthesis.</text>
</comment>
<protein>
    <recommendedName>
        <fullName evidence="3 8">6-carboxy-5,6,7,8-tetrahydropterin synthase</fullName>
        <ecNumber evidence="8">4.-.-.-</ecNumber>
    </recommendedName>
</protein>
<proteinExistence type="inferred from homology"/>
<evidence type="ECO:0000256" key="4">
    <source>
        <dbReference type="ARBA" id="ARBA00022723"/>
    </source>
</evidence>
<dbReference type="EC" id="4.-.-.-" evidence="8"/>
<evidence type="ECO:0000256" key="3">
    <source>
        <dbReference type="ARBA" id="ARBA00018141"/>
    </source>
</evidence>
<evidence type="ECO:0000256" key="6">
    <source>
        <dbReference type="ARBA" id="ARBA00023239"/>
    </source>
</evidence>
<gene>
    <name evidence="10" type="ORF">ENJ61_06555</name>
</gene>
<dbReference type="SUPFAM" id="SSF55620">
    <property type="entry name" value="Tetrahydrobiopterin biosynthesis enzymes-like"/>
    <property type="match status" value="1"/>
</dbReference>
<sequence length="113" mass="13072">MAWTIRVRREFSAAHYITSYRGAPEPLHGHNWKVEVHLEVEELGEGGIGIDFLEVDAFLREILPDHTLLNEILPSPSAENLARWIFDRVKEKYGTVKKVVVWETDRYGAEFHA</sequence>
<feature type="binding site" evidence="9">
    <location>
        <position position="15"/>
    </location>
    <ligand>
        <name>Zn(2+)</name>
        <dbReference type="ChEBI" id="CHEBI:29105"/>
    </ligand>
</feature>
<dbReference type="Proteomes" id="UP000885792">
    <property type="component" value="Unassembled WGS sequence"/>
</dbReference>
<evidence type="ECO:0000256" key="2">
    <source>
        <dbReference type="ARBA" id="ARBA00008900"/>
    </source>
</evidence>
<reference evidence="10" key="1">
    <citation type="journal article" date="2020" name="mSystems">
        <title>Genome- and Community-Level Interaction Insights into Carbon Utilization and Element Cycling Functions of Hydrothermarchaeota in Hydrothermal Sediment.</title>
        <authorList>
            <person name="Zhou Z."/>
            <person name="Liu Y."/>
            <person name="Xu W."/>
            <person name="Pan J."/>
            <person name="Luo Z.H."/>
            <person name="Li M."/>
        </authorList>
    </citation>
    <scope>NUCLEOTIDE SEQUENCE [LARGE SCALE GENOMIC DNA]</scope>
    <source>
        <strain evidence="10">HyVt-501</strain>
    </source>
</reference>
<dbReference type="PIRSF" id="PIRSF006113">
    <property type="entry name" value="PTP_synth"/>
    <property type="match status" value="1"/>
</dbReference>
<comment type="catalytic activity">
    <reaction evidence="7 8">
        <text>7,8-dihydroneopterin 3'-triphosphate + H2O = 6-carboxy-5,6,7,8-tetrahydropterin + triphosphate + acetaldehyde + 2 H(+)</text>
        <dbReference type="Rhea" id="RHEA:27966"/>
        <dbReference type="ChEBI" id="CHEBI:15343"/>
        <dbReference type="ChEBI" id="CHEBI:15377"/>
        <dbReference type="ChEBI" id="CHEBI:15378"/>
        <dbReference type="ChEBI" id="CHEBI:18036"/>
        <dbReference type="ChEBI" id="CHEBI:58462"/>
        <dbReference type="ChEBI" id="CHEBI:61032"/>
        <dbReference type="EC" id="4.1.2.50"/>
    </reaction>
</comment>
<dbReference type="GO" id="GO:0046872">
    <property type="term" value="F:metal ion binding"/>
    <property type="evidence" value="ECO:0007669"/>
    <property type="project" value="UniProtKB-KW"/>
</dbReference>
<keyword evidence="8" id="KW-0671">Queuosine biosynthesis</keyword>
<dbReference type="Gene3D" id="3.30.479.10">
    <property type="entry name" value="6-pyruvoyl tetrahydropterin synthase/QueD"/>
    <property type="match status" value="1"/>
</dbReference>
<dbReference type="InterPro" id="IPR007115">
    <property type="entry name" value="6-PTP_synth/QueD"/>
</dbReference>
<feature type="binding site" evidence="9">
    <location>
        <position position="28"/>
    </location>
    <ligand>
        <name>Zn(2+)</name>
        <dbReference type="ChEBI" id="CHEBI:29105"/>
    </ligand>
</feature>
<dbReference type="Pfam" id="PF01242">
    <property type="entry name" value="PTPS"/>
    <property type="match status" value="1"/>
</dbReference>
<keyword evidence="5 8" id="KW-0862">Zinc</keyword>
<dbReference type="EMBL" id="DRNB01000236">
    <property type="protein sequence ID" value="HHJ64552.1"/>
    <property type="molecule type" value="Genomic_DNA"/>
</dbReference>
<evidence type="ECO:0000256" key="8">
    <source>
        <dbReference type="PIRNR" id="PIRNR006113"/>
    </source>
</evidence>
<name>A0A7C5L374_AQUAO</name>
<organism evidence="10">
    <name type="scientific">Aquifex aeolicus</name>
    <dbReference type="NCBI Taxonomy" id="63363"/>
    <lineage>
        <taxon>Bacteria</taxon>
        <taxon>Pseudomonadati</taxon>
        <taxon>Aquificota</taxon>
        <taxon>Aquificia</taxon>
        <taxon>Aquificales</taxon>
        <taxon>Aquificaceae</taxon>
        <taxon>Aquifex</taxon>
    </lineage>
</organism>
<evidence type="ECO:0000256" key="5">
    <source>
        <dbReference type="ARBA" id="ARBA00022833"/>
    </source>
</evidence>
<feature type="binding site" evidence="9">
    <location>
        <position position="30"/>
    </location>
    <ligand>
        <name>Zn(2+)</name>
        <dbReference type="ChEBI" id="CHEBI:29105"/>
    </ligand>
</feature>